<reference evidence="1 2" key="1">
    <citation type="submission" date="2014-11" db="EMBL/GenBank/DDBJ databases">
        <title>Draft genome sequence of Kirrobacter mercurialis.</title>
        <authorList>
            <person name="Coil D.A."/>
            <person name="Eisen J.A."/>
        </authorList>
    </citation>
    <scope>NUCLEOTIDE SEQUENCE [LARGE SCALE GENOMIC DNA]</scope>
    <source>
        <strain evidence="1 2">Coronado</strain>
    </source>
</reference>
<accession>A0A0B2BS63</accession>
<gene>
    <name evidence="1" type="ORF">PK98_14455</name>
</gene>
<keyword evidence="2" id="KW-1185">Reference proteome</keyword>
<organism evidence="1 2">
    <name type="scientific">Croceibacterium mercuriale</name>
    <dbReference type="NCBI Taxonomy" id="1572751"/>
    <lineage>
        <taxon>Bacteria</taxon>
        <taxon>Pseudomonadati</taxon>
        <taxon>Pseudomonadota</taxon>
        <taxon>Alphaproteobacteria</taxon>
        <taxon>Sphingomonadales</taxon>
        <taxon>Erythrobacteraceae</taxon>
        <taxon>Croceibacterium</taxon>
    </lineage>
</organism>
<proteinExistence type="predicted"/>
<dbReference type="EMBL" id="JTDN01000003">
    <property type="protein sequence ID" value="KHL24199.1"/>
    <property type="molecule type" value="Genomic_DNA"/>
</dbReference>
<comment type="caution">
    <text evidence="1">The sequence shown here is derived from an EMBL/GenBank/DDBJ whole genome shotgun (WGS) entry which is preliminary data.</text>
</comment>
<dbReference type="AlphaFoldDB" id="A0A0B2BS63"/>
<name>A0A0B2BS63_9SPHN</name>
<dbReference type="STRING" id="1572751.PK98_14455"/>
<evidence type="ECO:0000313" key="2">
    <source>
        <dbReference type="Proteomes" id="UP000030988"/>
    </source>
</evidence>
<dbReference type="Proteomes" id="UP000030988">
    <property type="component" value="Unassembled WGS sequence"/>
</dbReference>
<sequence>MQRALIEHLVRSGLLDGDDIADICERLKRSGDDAAAREFAALMLRGMKPDQSERAADRARERFHAIEGGKTSD</sequence>
<protein>
    <submittedName>
        <fullName evidence="1">Uncharacterized protein</fullName>
    </submittedName>
</protein>
<evidence type="ECO:0000313" key="1">
    <source>
        <dbReference type="EMBL" id="KHL24199.1"/>
    </source>
</evidence>